<comment type="caution">
    <text evidence="2">The sequence shown here is derived from an EMBL/GenBank/DDBJ whole genome shotgun (WGS) entry which is preliminary data.</text>
</comment>
<gene>
    <name evidence="2" type="ORF">DZF91_12780</name>
</gene>
<feature type="domain" description="DUF397" evidence="1">
    <location>
        <begin position="2"/>
        <end position="50"/>
    </location>
</feature>
<evidence type="ECO:0000313" key="3">
    <source>
        <dbReference type="Proteomes" id="UP000261811"/>
    </source>
</evidence>
<dbReference type="Pfam" id="PF04149">
    <property type="entry name" value="DUF397"/>
    <property type="match status" value="1"/>
</dbReference>
<sequence length="59" mass="6502">MAWRKSSHSDEEVNCVEVARMTSTKLAIRDSKAPDDPALTLDRGSWLALRSKLSTTGLV</sequence>
<proteinExistence type="predicted"/>
<dbReference type="AlphaFoldDB" id="A0A372JPL0"/>
<evidence type="ECO:0000259" key="1">
    <source>
        <dbReference type="Pfam" id="PF04149"/>
    </source>
</evidence>
<protein>
    <submittedName>
        <fullName evidence="2">DUF397 domain-containing protein</fullName>
    </submittedName>
</protein>
<dbReference type="Proteomes" id="UP000261811">
    <property type="component" value="Unassembled WGS sequence"/>
</dbReference>
<evidence type="ECO:0000313" key="2">
    <source>
        <dbReference type="EMBL" id="RFU41268.1"/>
    </source>
</evidence>
<organism evidence="2 3">
    <name type="scientific">Actinomadura logoneensis</name>
    <dbReference type="NCBI Taxonomy" id="2293572"/>
    <lineage>
        <taxon>Bacteria</taxon>
        <taxon>Bacillati</taxon>
        <taxon>Actinomycetota</taxon>
        <taxon>Actinomycetes</taxon>
        <taxon>Streptosporangiales</taxon>
        <taxon>Thermomonosporaceae</taxon>
        <taxon>Actinomadura</taxon>
    </lineage>
</organism>
<accession>A0A372JPL0</accession>
<keyword evidence="3" id="KW-1185">Reference proteome</keyword>
<reference evidence="2 3" key="1">
    <citation type="submission" date="2018-08" db="EMBL/GenBank/DDBJ databases">
        <title>Actinomadura jelena sp. nov., a novel Actinomycete isolated from soil in Chad.</title>
        <authorList>
            <person name="Shi L."/>
        </authorList>
    </citation>
    <scope>NUCLEOTIDE SEQUENCE [LARGE SCALE GENOMIC DNA]</scope>
    <source>
        <strain evidence="2 3">NEAU-G17</strain>
    </source>
</reference>
<dbReference type="OrthoDB" id="3430276at2"/>
<dbReference type="EMBL" id="QURH01000224">
    <property type="protein sequence ID" value="RFU41268.1"/>
    <property type="molecule type" value="Genomic_DNA"/>
</dbReference>
<dbReference type="InterPro" id="IPR007278">
    <property type="entry name" value="DUF397"/>
</dbReference>
<dbReference type="RefSeq" id="WP_117357714.1">
    <property type="nucleotide sequence ID" value="NZ_QURH01000224.1"/>
</dbReference>
<name>A0A372JPL0_9ACTN</name>